<name>A0ABT5B942_9BACT</name>
<evidence type="ECO:0000313" key="1">
    <source>
        <dbReference type="EMBL" id="MDC0670646.1"/>
    </source>
</evidence>
<proteinExistence type="predicted"/>
<evidence type="ECO:0000313" key="2">
    <source>
        <dbReference type="Proteomes" id="UP001217838"/>
    </source>
</evidence>
<organism evidence="1 2">
    <name type="scientific">Nannocystis radixulma</name>
    <dbReference type="NCBI Taxonomy" id="2995305"/>
    <lineage>
        <taxon>Bacteria</taxon>
        <taxon>Pseudomonadati</taxon>
        <taxon>Myxococcota</taxon>
        <taxon>Polyangia</taxon>
        <taxon>Nannocystales</taxon>
        <taxon>Nannocystaceae</taxon>
        <taxon>Nannocystis</taxon>
    </lineage>
</organism>
<dbReference type="EMBL" id="JAQNDN010000013">
    <property type="protein sequence ID" value="MDC0670646.1"/>
    <property type="molecule type" value="Genomic_DNA"/>
</dbReference>
<keyword evidence="2" id="KW-1185">Reference proteome</keyword>
<gene>
    <name evidence="1" type="ORF">POL58_23015</name>
</gene>
<sequence>MSDDGRTSFSSFIDLVEHTRLGRSHHAVVELLFRLATEVEALRQALADPRVPEGVRASYRDAHARTVTLAHNSAGPSGGAEKILRAYFNRDPGADRLAPELDMAARLGAGPEELAALRTRLEEVEMYT</sequence>
<dbReference type="Proteomes" id="UP001217838">
    <property type="component" value="Unassembled WGS sequence"/>
</dbReference>
<accession>A0ABT5B942</accession>
<evidence type="ECO:0008006" key="3">
    <source>
        <dbReference type="Google" id="ProtNLM"/>
    </source>
</evidence>
<protein>
    <recommendedName>
        <fullName evidence="3">HPt domain-containing protein</fullName>
    </recommendedName>
</protein>
<reference evidence="1 2" key="1">
    <citation type="submission" date="2022-11" db="EMBL/GenBank/DDBJ databases">
        <title>Minimal conservation of predation-associated metabolite biosynthetic gene clusters underscores biosynthetic potential of Myxococcota including descriptions for ten novel species: Archangium lansinium sp. nov., Myxococcus landrumus sp. nov., Nannocystis bai.</title>
        <authorList>
            <person name="Ahearne A."/>
            <person name="Stevens C."/>
            <person name="Dowd S."/>
        </authorList>
    </citation>
    <scope>NUCLEOTIDE SEQUENCE [LARGE SCALE GENOMIC DNA]</scope>
    <source>
        <strain evidence="1 2">NCELM</strain>
    </source>
</reference>
<comment type="caution">
    <text evidence="1">The sequence shown here is derived from an EMBL/GenBank/DDBJ whole genome shotgun (WGS) entry which is preliminary data.</text>
</comment>
<dbReference type="RefSeq" id="WP_272000467.1">
    <property type="nucleotide sequence ID" value="NZ_JAQNDN010000013.1"/>
</dbReference>